<gene>
    <name evidence="1" type="ORF">AULFYP135_01628</name>
</gene>
<protein>
    <submittedName>
        <fullName evidence="1">Uncharacterized protein</fullName>
    </submittedName>
</protein>
<organism evidence="1">
    <name type="scientific">uncultured Anaerotruncus sp</name>
    <dbReference type="NCBI Taxonomy" id="905011"/>
    <lineage>
        <taxon>Bacteria</taxon>
        <taxon>Bacillati</taxon>
        <taxon>Bacillota</taxon>
        <taxon>Clostridia</taxon>
        <taxon>Eubacteriales</taxon>
        <taxon>Oscillospiraceae</taxon>
        <taxon>Anaerotruncus</taxon>
        <taxon>environmental samples</taxon>
    </lineage>
</organism>
<proteinExistence type="predicted"/>
<accession>A0A6N2TUW9</accession>
<dbReference type="AlphaFoldDB" id="A0A6N2TUW9"/>
<name>A0A6N2TUW9_9FIRM</name>
<sequence length="116" mass="12601">MDTLLHNGDFLLDSRGLPQTVDGKAELAQRAMIRLICRKGGFAPNPKLGSELYRLKRGPAAQMNRAAQGYVMDALAPMAGAKAGEITCRYDPEEDRIELSLELALGEASTLLEVNL</sequence>
<evidence type="ECO:0000313" key="1">
    <source>
        <dbReference type="EMBL" id="VYT09724.1"/>
    </source>
</evidence>
<dbReference type="EMBL" id="CACRSL010000003">
    <property type="protein sequence ID" value="VYT09724.1"/>
    <property type="molecule type" value="Genomic_DNA"/>
</dbReference>
<reference evidence="1" key="1">
    <citation type="submission" date="2019-11" db="EMBL/GenBank/DDBJ databases">
        <authorList>
            <person name="Feng L."/>
        </authorList>
    </citation>
    <scope>NUCLEOTIDE SEQUENCE</scope>
    <source>
        <strain evidence="1">AundefinedLFYP135</strain>
    </source>
</reference>